<accession>A0A8W8K5N6</accession>
<keyword evidence="1" id="KW-0472">Membrane</keyword>
<keyword evidence="1" id="KW-1133">Transmembrane helix</keyword>
<organism evidence="2 3">
    <name type="scientific">Magallana gigas</name>
    <name type="common">Pacific oyster</name>
    <name type="synonym">Crassostrea gigas</name>
    <dbReference type="NCBI Taxonomy" id="29159"/>
    <lineage>
        <taxon>Eukaryota</taxon>
        <taxon>Metazoa</taxon>
        <taxon>Spiralia</taxon>
        <taxon>Lophotrochozoa</taxon>
        <taxon>Mollusca</taxon>
        <taxon>Bivalvia</taxon>
        <taxon>Autobranchia</taxon>
        <taxon>Pteriomorphia</taxon>
        <taxon>Ostreida</taxon>
        <taxon>Ostreoidea</taxon>
        <taxon>Ostreidae</taxon>
        <taxon>Magallana</taxon>
    </lineage>
</organism>
<dbReference type="EnsemblMetazoa" id="G22533.1">
    <property type="protein sequence ID" value="G22533.1:cds"/>
    <property type="gene ID" value="G22533"/>
</dbReference>
<reference evidence="2" key="1">
    <citation type="submission" date="2022-08" db="UniProtKB">
        <authorList>
            <consortium name="EnsemblMetazoa"/>
        </authorList>
    </citation>
    <scope>IDENTIFICATION</scope>
    <source>
        <strain evidence="2">05x7-T-G4-1.051#20</strain>
    </source>
</reference>
<evidence type="ECO:0000313" key="2">
    <source>
        <dbReference type="EnsemblMetazoa" id="G22533.1:cds"/>
    </source>
</evidence>
<evidence type="ECO:0000313" key="3">
    <source>
        <dbReference type="Proteomes" id="UP000005408"/>
    </source>
</evidence>
<keyword evidence="3" id="KW-1185">Reference proteome</keyword>
<sequence length="195" mass="22278">MQDSPARRKTGCYWVNGNPERLSLNRSIPDLLTKNYVTNKLKNKKITSNKMTKMTQCLSHQASTSSDEHRAIILADDSFSSSTQPEDSIEFIAEVILADDLPKEPLRQSRKYEKPRAEAENRKVSRCVALIAFLLLAVCFALMGVSFTLTSKIDEMGESLTHRTLGLMSQRVYHMGNLWQFDHHSHFLMLLILIY</sequence>
<proteinExistence type="predicted"/>
<protein>
    <submittedName>
        <fullName evidence="2">Uncharacterized protein</fullName>
    </submittedName>
</protein>
<feature type="transmembrane region" description="Helical" evidence="1">
    <location>
        <begin position="127"/>
        <end position="149"/>
    </location>
</feature>
<dbReference type="AlphaFoldDB" id="A0A8W8K5N6"/>
<dbReference type="Proteomes" id="UP000005408">
    <property type="component" value="Unassembled WGS sequence"/>
</dbReference>
<evidence type="ECO:0000256" key="1">
    <source>
        <dbReference type="SAM" id="Phobius"/>
    </source>
</evidence>
<keyword evidence="1" id="KW-0812">Transmembrane</keyword>
<name>A0A8W8K5N6_MAGGI</name>